<proteinExistence type="predicted"/>
<name>A0A3G5A0K7_9VIRU</name>
<protein>
    <submittedName>
        <fullName evidence="1">Uncharacterized protein</fullName>
    </submittedName>
</protein>
<reference evidence="1" key="1">
    <citation type="submission" date="2018-10" db="EMBL/GenBank/DDBJ databases">
        <title>Hidden diversity of soil giant viruses.</title>
        <authorList>
            <person name="Schulz F."/>
            <person name="Alteio L."/>
            <person name="Goudeau D."/>
            <person name="Ryan E.M."/>
            <person name="Malmstrom R.R."/>
            <person name="Blanchard J."/>
            <person name="Woyke T."/>
        </authorList>
    </citation>
    <scope>NUCLEOTIDE SEQUENCE</scope>
    <source>
        <strain evidence="1">FNV1</strain>
    </source>
</reference>
<evidence type="ECO:0000313" key="1">
    <source>
        <dbReference type="EMBL" id="AYV79099.1"/>
    </source>
</evidence>
<dbReference type="EMBL" id="MK072133">
    <property type="protein sequence ID" value="AYV79099.1"/>
    <property type="molecule type" value="Genomic_DNA"/>
</dbReference>
<organism evidence="1">
    <name type="scientific">Faunusvirus sp</name>
    <dbReference type="NCBI Taxonomy" id="2487766"/>
    <lineage>
        <taxon>Viruses</taxon>
        <taxon>Varidnaviria</taxon>
        <taxon>Bamfordvirae</taxon>
        <taxon>Nucleocytoviricota</taxon>
        <taxon>Megaviricetes</taxon>
        <taxon>Imitervirales</taxon>
        <taxon>Mimiviridae</taxon>
    </lineage>
</organism>
<gene>
    <name evidence="1" type="ORF">Faunusvirus2_46</name>
</gene>
<accession>A0A3G5A0K7</accession>
<sequence>MNNFVKNINECIAEIGFKHKPILVGGLAMQYYGIRKGHDYDFIASKSDHNRLEKTLGQADDIGKIYVDLKGKFGEVDIFIRIYKYDYQMLKKNAIEEKYFYIVSLEDLLAIKTISLVDKDVPSKFRKKATRDNSLIAKTLFKESSHWKDDYKDREGDF</sequence>